<dbReference type="GO" id="GO:0005829">
    <property type="term" value="C:cytosol"/>
    <property type="evidence" value="ECO:0007669"/>
    <property type="project" value="TreeGrafter"/>
</dbReference>
<evidence type="ECO:0000313" key="5">
    <source>
        <dbReference type="Proteomes" id="UP000565441"/>
    </source>
</evidence>
<evidence type="ECO:0000259" key="3">
    <source>
        <dbReference type="PROSITE" id="PS50076"/>
    </source>
</evidence>
<protein>
    <recommendedName>
        <fullName evidence="3">J domain-containing protein</fullName>
    </recommendedName>
</protein>
<dbReference type="FunFam" id="2.60.260.20:FF:000015">
    <property type="entry name" value="Heat shock protein 40"/>
    <property type="match status" value="1"/>
</dbReference>
<dbReference type="InterPro" id="IPR051339">
    <property type="entry name" value="DnaJ_subfamily_B"/>
</dbReference>
<dbReference type="Pfam" id="PF00226">
    <property type="entry name" value="DnaJ"/>
    <property type="match status" value="1"/>
</dbReference>
<dbReference type="Proteomes" id="UP000565441">
    <property type="component" value="Unassembled WGS sequence"/>
</dbReference>
<feature type="domain" description="J" evidence="3">
    <location>
        <begin position="4"/>
        <end position="69"/>
    </location>
</feature>
<dbReference type="InterPro" id="IPR018253">
    <property type="entry name" value="DnaJ_domain_CS"/>
</dbReference>
<dbReference type="CDD" id="cd10747">
    <property type="entry name" value="DnaJ_C"/>
    <property type="match status" value="1"/>
</dbReference>
<sequence length="380" mass="40422">MGANYYKLLGVDKSANDDEIKKAYKKMALKWHPDRNAGSEEASHKFKEISEAFEVLSDSNKRAVYDQFGEEGLKGGGPPPGQGAPGGGFSGFPGGGANTFTFTTGPGGFGGTGGSSGYAPTDPQKIFEQMFGGGLGGFGLGGMGSMGGMGGSRGSPFDMDDDMGGGYSFTSMPGGMPRRPSPHRTRSHRQPSPPSGPSEITRPLKVSLHDLYNGAVKHIKVGRRLLNGTTEEKVLEIHIHPGWKSGTKIRFPRAGNEQARGEAQDLVFVVEEKPHETFTREGNDLIARVQLPLVEALAGTPGGGRNHKTVEMLDGRRLQVPVPLGVVKAGQETTIPGEGMPIRKDGVVQKKGDMIVKWDTVFPTRLTPAQQEGIRKVLGA</sequence>
<dbReference type="SMART" id="SM00271">
    <property type="entry name" value="DnaJ"/>
    <property type="match status" value="1"/>
</dbReference>
<reference evidence="4 5" key="1">
    <citation type="journal article" date="2020" name="ISME J.">
        <title>Uncovering the hidden diversity of litter-decomposition mechanisms in mushroom-forming fungi.</title>
        <authorList>
            <person name="Floudas D."/>
            <person name="Bentzer J."/>
            <person name="Ahren D."/>
            <person name="Johansson T."/>
            <person name="Persson P."/>
            <person name="Tunlid A."/>
        </authorList>
    </citation>
    <scope>NUCLEOTIDE SEQUENCE [LARGE SCALE GENOMIC DNA]</scope>
    <source>
        <strain evidence="4 5">CBS 661.87</strain>
    </source>
</reference>
<dbReference type="PRINTS" id="PR00625">
    <property type="entry name" value="JDOMAIN"/>
</dbReference>
<evidence type="ECO:0000256" key="1">
    <source>
        <dbReference type="ARBA" id="ARBA00023186"/>
    </source>
</evidence>
<gene>
    <name evidence="4" type="ORF">D9615_004465</name>
</gene>
<feature type="region of interest" description="Disordered" evidence="2">
    <location>
        <begin position="162"/>
        <end position="202"/>
    </location>
</feature>
<feature type="compositionally biased region" description="Basic residues" evidence="2">
    <location>
        <begin position="180"/>
        <end position="189"/>
    </location>
</feature>
<proteinExistence type="predicted"/>
<dbReference type="SUPFAM" id="SSF46565">
    <property type="entry name" value="Chaperone J-domain"/>
    <property type="match status" value="1"/>
</dbReference>
<dbReference type="InterPro" id="IPR036869">
    <property type="entry name" value="J_dom_sf"/>
</dbReference>
<dbReference type="InterPro" id="IPR001623">
    <property type="entry name" value="DnaJ_domain"/>
</dbReference>
<accession>A0A8H5HF49</accession>
<dbReference type="Gene3D" id="1.10.287.110">
    <property type="entry name" value="DnaJ domain"/>
    <property type="match status" value="1"/>
</dbReference>
<dbReference type="CDD" id="cd06257">
    <property type="entry name" value="DnaJ"/>
    <property type="match status" value="1"/>
</dbReference>
<dbReference type="OrthoDB" id="10250354at2759"/>
<dbReference type="GO" id="GO:0006413">
    <property type="term" value="P:translational initiation"/>
    <property type="evidence" value="ECO:0007669"/>
    <property type="project" value="TreeGrafter"/>
</dbReference>
<feature type="region of interest" description="Disordered" evidence="2">
    <location>
        <begin position="69"/>
        <end position="88"/>
    </location>
</feature>
<dbReference type="PROSITE" id="PS00636">
    <property type="entry name" value="DNAJ_1"/>
    <property type="match status" value="1"/>
</dbReference>
<dbReference type="EMBL" id="JAACJP010000009">
    <property type="protein sequence ID" value="KAF5382169.1"/>
    <property type="molecule type" value="Genomic_DNA"/>
</dbReference>
<comment type="caution">
    <text evidence="4">The sequence shown here is derived from an EMBL/GenBank/DDBJ whole genome shotgun (WGS) entry which is preliminary data.</text>
</comment>
<name>A0A8H5HF49_9AGAR</name>
<keyword evidence="1" id="KW-0143">Chaperone</keyword>
<dbReference type="GO" id="GO:0051087">
    <property type="term" value="F:protein-folding chaperone binding"/>
    <property type="evidence" value="ECO:0007669"/>
    <property type="project" value="TreeGrafter"/>
</dbReference>
<dbReference type="PANTHER" id="PTHR24078">
    <property type="entry name" value="DNAJ HOMOLOG SUBFAMILY C MEMBER"/>
    <property type="match status" value="1"/>
</dbReference>
<evidence type="ECO:0000256" key="2">
    <source>
        <dbReference type="SAM" id="MobiDB-lite"/>
    </source>
</evidence>
<dbReference type="InterPro" id="IPR002939">
    <property type="entry name" value="DnaJ_C"/>
</dbReference>
<dbReference type="SUPFAM" id="SSF49493">
    <property type="entry name" value="HSP40/DnaJ peptide-binding domain"/>
    <property type="match status" value="2"/>
</dbReference>
<evidence type="ECO:0000313" key="4">
    <source>
        <dbReference type="EMBL" id="KAF5382169.1"/>
    </source>
</evidence>
<dbReference type="Pfam" id="PF01556">
    <property type="entry name" value="DnaJ_C"/>
    <property type="match status" value="1"/>
</dbReference>
<dbReference type="PROSITE" id="PS50076">
    <property type="entry name" value="DNAJ_2"/>
    <property type="match status" value="1"/>
</dbReference>
<organism evidence="4 5">
    <name type="scientific">Tricholomella constricta</name>
    <dbReference type="NCBI Taxonomy" id="117010"/>
    <lineage>
        <taxon>Eukaryota</taxon>
        <taxon>Fungi</taxon>
        <taxon>Dikarya</taxon>
        <taxon>Basidiomycota</taxon>
        <taxon>Agaricomycotina</taxon>
        <taxon>Agaricomycetes</taxon>
        <taxon>Agaricomycetidae</taxon>
        <taxon>Agaricales</taxon>
        <taxon>Tricholomatineae</taxon>
        <taxon>Lyophyllaceae</taxon>
        <taxon>Tricholomella</taxon>
    </lineage>
</organism>
<dbReference type="Gene3D" id="2.60.260.20">
    <property type="entry name" value="Urease metallochaperone UreE, N-terminal domain"/>
    <property type="match status" value="2"/>
</dbReference>
<keyword evidence="5" id="KW-1185">Reference proteome</keyword>
<dbReference type="GO" id="GO:0051082">
    <property type="term" value="F:unfolded protein binding"/>
    <property type="evidence" value="ECO:0007669"/>
    <property type="project" value="InterPro"/>
</dbReference>
<dbReference type="AlphaFoldDB" id="A0A8H5HF49"/>
<dbReference type="GO" id="GO:0006457">
    <property type="term" value="P:protein folding"/>
    <property type="evidence" value="ECO:0007669"/>
    <property type="project" value="InterPro"/>
</dbReference>
<dbReference type="InterPro" id="IPR008971">
    <property type="entry name" value="HSP40/DnaJ_pept-bd"/>
</dbReference>
<dbReference type="PANTHER" id="PTHR24078:SF553">
    <property type="entry name" value="DNAJ HOMOLOG SUBFAMILY B MEMBER 5"/>
    <property type="match status" value="1"/>
</dbReference>